<dbReference type="AlphaFoldDB" id="A0A6C0EJ30"/>
<proteinExistence type="predicted"/>
<evidence type="ECO:0000313" key="1">
    <source>
        <dbReference type="EMBL" id="QHT28350.1"/>
    </source>
</evidence>
<protein>
    <submittedName>
        <fullName evidence="1">Uncharacterized protein</fullName>
    </submittedName>
</protein>
<sequence length="222" mass="25286">MIPVKIYNVKNKPKFMIEEELLPDIFKIGETYIFDLSHASNFQSHMLISKDIDDLQPSDEIKLIGTPGLDGAQLIFTPDEVGNRFVYDQQNGLTMGSLLNPFISLKDFAMYEDDKPIEEIVKEQIIYDFKMNYNPVFVELFIESLRSRFKGIQLNDSECYPCGIPVIDTKINSDNLSNARILAKQIRYSRKKVELEKIQLNAYGRKEGGSGGFGAPPKNSFV</sequence>
<organism evidence="1">
    <name type="scientific">viral metagenome</name>
    <dbReference type="NCBI Taxonomy" id="1070528"/>
    <lineage>
        <taxon>unclassified sequences</taxon>
        <taxon>metagenomes</taxon>
        <taxon>organismal metagenomes</taxon>
    </lineage>
</organism>
<name>A0A6C0EJ30_9ZZZZ</name>
<dbReference type="EMBL" id="MN738855">
    <property type="protein sequence ID" value="QHT28350.1"/>
    <property type="molecule type" value="Genomic_DNA"/>
</dbReference>
<accession>A0A6C0EJ30</accession>
<reference evidence="1" key="1">
    <citation type="journal article" date="2020" name="Nature">
        <title>Giant virus diversity and host interactions through global metagenomics.</title>
        <authorList>
            <person name="Schulz F."/>
            <person name="Roux S."/>
            <person name="Paez-Espino D."/>
            <person name="Jungbluth S."/>
            <person name="Walsh D.A."/>
            <person name="Denef V.J."/>
            <person name="McMahon K.D."/>
            <person name="Konstantinidis K.T."/>
            <person name="Eloe-Fadrosh E.A."/>
            <person name="Kyrpides N.C."/>
            <person name="Woyke T."/>
        </authorList>
    </citation>
    <scope>NUCLEOTIDE SEQUENCE</scope>
    <source>
        <strain evidence="1">GVMAG-M-3300001348-25</strain>
    </source>
</reference>